<evidence type="ECO:0000259" key="1">
    <source>
        <dbReference type="SMART" id="SM00513"/>
    </source>
</evidence>
<proteinExistence type="predicted"/>
<comment type="caution">
    <text evidence="2">The sequence shown here is derived from an EMBL/GenBank/DDBJ whole genome shotgun (WGS) entry which is preliminary data.</text>
</comment>
<dbReference type="AlphaFoldDB" id="A0A814EI92"/>
<gene>
    <name evidence="2" type="ORF">OXX778_LOCUS14783</name>
</gene>
<keyword evidence="3" id="KW-1185">Reference proteome</keyword>
<dbReference type="Proteomes" id="UP000663879">
    <property type="component" value="Unassembled WGS sequence"/>
</dbReference>
<dbReference type="InterPro" id="IPR036361">
    <property type="entry name" value="SAP_dom_sf"/>
</dbReference>
<evidence type="ECO:0000313" key="3">
    <source>
        <dbReference type="Proteomes" id="UP000663879"/>
    </source>
</evidence>
<sequence>MYNCSWKVVDLQAECKKLKLSYAGKKSDLVKRLDNYTKDAQPAETGALSDSVKSQDELIDVEVLVENHDFNQEDEEEEMVQNEYGKRVKASYIKFEEFLNLEAAVARLEESPFCGKSCPKLAYILLHQDDDTASIWYNSTEHDHTSEKYSSGINEVTKKQIEVLYKSFVNTATRIRLALRDRSEPYLPKKFESDPNLPNDLYIPGIVIPTNLQINNYLNNTLRPKLQGRTGKNKFSYGDLSSWIEANSIVPDNDHEPFVIDSLIHYNEKYPSLRLKAIYNYEFKPEILIADGAEAITNGFINAFNYKSIDEFNLVMCWAHVHRAIDTRTKSIDESLRSQIRTDINLIQLSPNNGWYEGFSVNIPSTDNGLESINGEIKLIHTLRTRLSVNAFLSNLENMLRHWSKYTLKEKIFVGSVSFSQQSWKLASSFLNSGNALIKKIGNSENFILLDKSDSILLNVDYVNSRYKKLENDKKINFDKLISFQSASKRVNLNTEDWSSSRFTCNFFFKNYYCSHIISLAVNQKLVVMPLKYNQKAIAPKAKSGRPAKAKACLVRQ</sequence>
<dbReference type="OrthoDB" id="119028at2759"/>
<dbReference type="InterPro" id="IPR003034">
    <property type="entry name" value="SAP_dom"/>
</dbReference>
<dbReference type="Pfam" id="PF02037">
    <property type="entry name" value="SAP"/>
    <property type="match status" value="1"/>
</dbReference>
<organism evidence="2 3">
    <name type="scientific">Brachionus calyciflorus</name>
    <dbReference type="NCBI Taxonomy" id="104777"/>
    <lineage>
        <taxon>Eukaryota</taxon>
        <taxon>Metazoa</taxon>
        <taxon>Spiralia</taxon>
        <taxon>Gnathifera</taxon>
        <taxon>Rotifera</taxon>
        <taxon>Eurotatoria</taxon>
        <taxon>Monogononta</taxon>
        <taxon>Pseudotrocha</taxon>
        <taxon>Ploima</taxon>
        <taxon>Brachionidae</taxon>
        <taxon>Brachionus</taxon>
    </lineage>
</organism>
<evidence type="ECO:0000313" key="2">
    <source>
        <dbReference type="EMBL" id="CAF0968322.1"/>
    </source>
</evidence>
<dbReference type="EMBL" id="CAJNOC010003114">
    <property type="protein sequence ID" value="CAF0968322.1"/>
    <property type="molecule type" value="Genomic_DNA"/>
</dbReference>
<protein>
    <recommendedName>
        <fullName evidence="1">SAP domain-containing protein</fullName>
    </recommendedName>
</protein>
<dbReference type="SMART" id="SM00513">
    <property type="entry name" value="SAP"/>
    <property type="match status" value="1"/>
</dbReference>
<name>A0A814EI92_9BILA</name>
<dbReference type="Gene3D" id="1.10.720.30">
    <property type="entry name" value="SAP domain"/>
    <property type="match status" value="1"/>
</dbReference>
<feature type="domain" description="SAP" evidence="1">
    <location>
        <begin position="5"/>
        <end position="37"/>
    </location>
</feature>
<accession>A0A814EI92</accession>
<reference evidence="2" key="1">
    <citation type="submission" date="2021-02" db="EMBL/GenBank/DDBJ databases">
        <authorList>
            <person name="Nowell W R."/>
        </authorList>
    </citation>
    <scope>NUCLEOTIDE SEQUENCE</scope>
    <source>
        <strain evidence="2">Ploen Becks lab</strain>
    </source>
</reference>
<dbReference type="SUPFAM" id="SSF68906">
    <property type="entry name" value="SAP domain"/>
    <property type="match status" value="1"/>
</dbReference>